<dbReference type="Pfam" id="PF11905">
    <property type="entry name" value="DUF3425"/>
    <property type="match status" value="1"/>
</dbReference>
<gene>
    <name evidence="1" type="ORF">PAC_18790</name>
</gene>
<dbReference type="Proteomes" id="UP000184330">
    <property type="component" value="Unassembled WGS sequence"/>
</dbReference>
<dbReference type="OrthoDB" id="2245989at2759"/>
<dbReference type="InterPro" id="IPR021833">
    <property type="entry name" value="DUF3425"/>
</dbReference>
<dbReference type="STRING" id="576137.A0A1L7XV65"/>
<accession>A0A1L7XV65</accession>
<dbReference type="AlphaFoldDB" id="A0A1L7XV65"/>
<protein>
    <submittedName>
        <fullName evidence="1">Uncharacterized protein</fullName>
    </submittedName>
</protein>
<reference evidence="1 2" key="1">
    <citation type="submission" date="2016-03" db="EMBL/GenBank/DDBJ databases">
        <authorList>
            <person name="Ploux O."/>
        </authorList>
    </citation>
    <scope>NUCLEOTIDE SEQUENCE [LARGE SCALE GENOMIC DNA]</scope>
    <source>
        <strain evidence="1 2">UAMH 11012</strain>
    </source>
</reference>
<proteinExistence type="predicted"/>
<keyword evidence="2" id="KW-1185">Reference proteome</keyword>
<organism evidence="1 2">
    <name type="scientific">Phialocephala subalpina</name>
    <dbReference type="NCBI Taxonomy" id="576137"/>
    <lineage>
        <taxon>Eukaryota</taxon>
        <taxon>Fungi</taxon>
        <taxon>Dikarya</taxon>
        <taxon>Ascomycota</taxon>
        <taxon>Pezizomycotina</taxon>
        <taxon>Leotiomycetes</taxon>
        <taxon>Helotiales</taxon>
        <taxon>Mollisiaceae</taxon>
        <taxon>Phialocephala</taxon>
        <taxon>Phialocephala fortinii species complex</taxon>
    </lineage>
</organism>
<dbReference type="EMBL" id="FJOG01000061">
    <property type="protein sequence ID" value="CZR68889.1"/>
    <property type="molecule type" value="Genomic_DNA"/>
</dbReference>
<dbReference type="PANTHER" id="PTHR38116">
    <property type="entry name" value="CHROMOSOME 7, WHOLE GENOME SHOTGUN SEQUENCE"/>
    <property type="match status" value="1"/>
</dbReference>
<evidence type="ECO:0000313" key="1">
    <source>
        <dbReference type="EMBL" id="CZR68889.1"/>
    </source>
</evidence>
<name>A0A1L7XV65_9HELO</name>
<dbReference type="PANTHER" id="PTHR38116:SF1">
    <property type="entry name" value="BZIP DOMAIN-CONTAINING PROTEIN"/>
    <property type="match status" value="1"/>
</dbReference>
<sequence length="207" mass="23307">MGRRTEKEADKWIGVSDARKRKQIQDRLAQRARRERIAQRNAESRIVCRPGSLSTRKALLDTGKSLPVIRKKSSGTHLCPCLRSECDTPTIVLPLSIDNALSPLPNHTVYSALFHNGVILGLSCGTSTVSKSRPALPHVPEPLRPTQTQLENVHFTWIDRFPLPEFRNRMILFSDSLNSEDFLGDLFTTTSFNITPGAVSWTWKRGM</sequence>
<evidence type="ECO:0000313" key="2">
    <source>
        <dbReference type="Proteomes" id="UP000184330"/>
    </source>
</evidence>